<feature type="transmembrane region" description="Helical" evidence="1">
    <location>
        <begin position="176"/>
        <end position="206"/>
    </location>
</feature>
<dbReference type="SUPFAM" id="SSF51294">
    <property type="entry name" value="Hedgehog/intein (Hint) domain"/>
    <property type="match status" value="1"/>
</dbReference>
<keyword evidence="1" id="KW-0472">Membrane</keyword>
<reference evidence="2" key="1">
    <citation type="journal article" date="2020" name="Nature">
        <title>Giant virus diversity and host interactions through global metagenomics.</title>
        <authorList>
            <person name="Schulz F."/>
            <person name="Roux S."/>
            <person name="Paez-Espino D."/>
            <person name="Jungbluth S."/>
            <person name="Walsh D.A."/>
            <person name="Denef V.J."/>
            <person name="McMahon K.D."/>
            <person name="Konstantinidis K.T."/>
            <person name="Eloe-Fadrosh E.A."/>
            <person name="Kyrpides N.C."/>
            <person name="Woyke T."/>
        </authorList>
    </citation>
    <scope>NUCLEOTIDE SEQUENCE</scope>
    <source>
        <strain evidence="2">GVMAG-M-3300027963-41</strain>
    </source>
</reference>
<proteinExistence type="predicted"/>
<keyword evidence="1" id="KW-1133">Transmembrane helix</keyword>
<dbReference type="EMBL" id="MN740535">
    <property type="protein sequence ID" value="QHU32090.1"/>
    <property type="molecule type" value="Genomic_DNA"/>
</dbReference>
<dbReference type="InterPro" id="IPR036844">
    <property type="entry name" value="Hint_dom_sf"/>
</dbReference>
<protein>
    <submittedName>
        <fullName evidence="2">Uncharacterized protein</fullName>
    </submittedName>
</protein>
<keyword evidence="1" id="KW-0812">Transmembrane</keyword>
<accession>A0A6C0LP09</accession>
<dbReference type="Gene3D" id="2.170.16.10">
    <property type="entry name" value="Hedgehog/Intein (Hint) domain"/>
    <property type="match status" value="1"/>
</dbReference>
<evidence type="ECO:0000313" key="2">
    <source>
        <dbReference type="EMBL" id="QHU32090.1"/>
    </source>
</evidence>
<sequence length="506" mass="56118">MWAFIGLTGALLVGVLYFFAMSNKKEVLDHWDEYNQNILFVFFLAPFYKPDNDSRSRLQFAFDNFNNLLSTFANNTMKTIMQPVMQVFKLLTDAIGQTVEGLFNVRGLLKTMWSQFNSMTEVFMTRFQGTLTALRATFMKLNGAIGKTFGVAVAGIMSGISALQATLSVFDLVINIIITILVIIAAIFIWLPFLFIAVIAIIIMAVNAINDAGQGDSITGIAGVFCFAEGTQVETAEGVQPIESIKLGTVLADGGEVRGTLAFEQDTDDMYDLYGVQVSGSHIVYTDAKPTLVENHPAAQKLPQQQRKVYCFITSTRRIPVSSANGTLQFADWEELENNLDDLKMWNKQVFALLNPNQIYMEPSSHCLKSEAGFTGQTHVMTQLGPAEIRGIVPGCKITDADGKQTTVRGIVRLASEEIINAVKLSETSYMSSGNWTKVADTWLQQHTLCASKPADEEWYQLFTESGTFMVIEGGQFIEVRDFTDVGSSDIHKTYDWVLETLAEKI</sequence>
<name>A0A6C0LP09_9ZZZZ</name>
<organism evidence="2">
    <name type="scientific">viral metagenome</name>
    <dbReference type="NCBI Taxonomy" id="1070528"/>
    <lineage>
        <taxon>unclassified sequences</taxon>
        <taxon>metagenomes</taxon>
        <taxon>organismal metagenomes</taxon>
    </lineage>
</organism>
<evidence type="ECO:0000256" key="1">
    <source>
        <dbReference type="SAM" id="Phobius"/>
    </source>
</evidence>
<feature type="transmembrane region" description="Helical" evidence="1">
    <location>
        <begin position="149"/>
        <end position="170"/>
    </location>
</feature>
<dbReference type="AlphaFoldDB" id="A0A6C0LP09"/>